<dbReference type="InterPro" id="IPR036734">
    <property type="entry name" value="Neur_chan_lig-bd_sf"/>
</dbReference>
<dbReference type="SUPFAM" id="SSF90112">
    <property type="entry name" value="Neurotransmitter-gated ion-channel transmembrane pore"/>
    <property type="match status" value="1"/>
</dbReference>
<feature type="transmembrane region" description="Helical" evidence="6">
    <location>
        <begin position="298"/>
        <end position="320"/>
    </location>
</feature>
<keyword evidence="10" id="KW-1185">Reference proteome</keyword>
<protein>
    <recommendedName>
        <fullName evidence="8">Neurotransmitter-gated ion-channel ligand-binding domain-containing protein</fullName>
    </recommendedName>
</protein>
<dbReference type="Gene3D" id="2.70.170.10">
    <property type="entry name" value="Neurotransmitter-gated ion-channel ligand-binding domain"/>
    <property type="match status" value="1"/>
</dbReference>
<evidence type="ECO:0000256" key="6">
    <source>
        <dbReference type="SAM" id="Phobius"/>
    </source>
</evidence>
<name>A0A9D4I9U6_DREPO</name>
<dbReference type="Proteomes" id="UP000828390">
    <property type="component" value="Unassembled WGS sequence"/>
</dbReference>
<keyword evidence="7" id="KW-0732">Signal</keyword>
<feature type="transmembrane region" description="Helical" evidence="6">
    <location>
        <begin position="267"/>
        <end position="286"/>
    </location>
</feature>
<comment type="subcellular location">
    <subcellularLocation>
        <location evidence="1">Membrane</location>
        <topology evidence="1">Multi-pass membrane protein</topology>
    </subcellularLocation>
</comment>
<feature type="compositionally biased region" description="Polar residues" evidence="5">
    <location>
        <begin position="373"/>
        <end position="393"/>
    </location>
</feature>
<dbReference type="InterPro" id="IPR038050">
    <property type="entry name" value="Neuro_actylchol_rec"/>
</dbReference>
<dbReference type="InterPro" id="IPR006201">
    <property type="entry name" value="Neur_channel"/>
</dbReference>
<feature type="domain" description="Neurotransmitter-gated ion-channel ligand-binding" evidence="8">
    <location>
        <begin position="41"/>
        <end position="203"/>
    </location>
</feature>
<evidence type="ECO:0000313" key="9">
    <source>
        <dbReference type="EMBL" id="KAH3753594.1"/>
    </source>
</evidence>
<dbReference type="EMBL" id="JAIWYP010000010">
    <property type="protein sequence ID" value="KAH3753594.1"/>
    <property type="molecule type" value="Genomic_DNA"/>
</dbReference>
<dbReference type="GO" id="GO:0016020">
    <property type="term" value="C:membrane"/>
    <property type="evidence" value="ECO:0007669"/>
    <property type="project" value="UniProtKB-SubCell"/>
</dbReference>
<dbReference type="InterPro" id="IPR006202">
    <property type="entry name" value="Neur_chan_lig-bd"/>
</dbReference>
<dbReference type="GO" id="GO:0004888">
    <property type="term" value="F:transmembrane signaling receptor activity"/>
    <property type="evidence" value="ECO:0007669"/>
    <property type="project" value="InterPro"/>
</dbReference>
<organism evidence="9 10">
    <name type="scientific">Dreissena polymorpha</name>
    <name type="common">Zebra mussel</name>
    <name type="synonym">Mytilus polymorpha</name>
    <dbReference type="NCBI Taxonomy" id="45954"/>
    <lineage>
        <taxon>Eukaryota</taxon>
        <taxon>Metazoa</taxon>
        <taxon>Spiralia</taxon>
        <taxon>Lophotrochozoa</taxon>
        <taxon>Mollusca</taxon>
        <taxon>Bivalvia</taxon>
        <taxon>Autobranchia</taxon>
        <taxon>Heteroconchia</taxon>
        <taxon>Euheterodonta</taxon>
        <taxon>Imparidentia</taxon>
        <taxon>Neoheterodontei</taxon>
        <taxon>Myida</taxon>
        <taxon>Dreissenoidea</taxon>
        <taxon>Dreissenidae</taxon>
        <taxon>Dreissena</taxon>
    </lineage>
</organism>
<reference evidence="9" key="1">
    <citation type="journal article" date="2019" name="bioRxiv">
        <title>The Genome of the Zebra Mussel, Dreissena polymorpha: A Resource for Invasive Species Research.</title>
        <authorList>
            <person name="McCartney M.A."/>
            <person name="Auch B."/>
            <person name="Kono T."/>
            <person name="Mallez S."/>
            <person name="Zhang Y."/>
            <person name="Obille A."/>
            <person name="Becker A."/>
            <person name="Abrahante J.E."/>
            <person name="Garbe J."/>
            <person name="Badalamenti J.P."/>
            <person name="Herman A."/>
            <person name="Mangelson H."/>
            <person name="Liachko I."/>
            <person name="Sullivan S."/>
            <person name="Sone E.D."/>
            <person name="Koren S."/>
            <person name="Silverstein K.A.T."/>
            <person name="Beckman K.B."/>
            <person name="Gohl D.M."/>
        </authorList>
    </citation>
    <scope>NUCLEOTIDE SEQUENCE</scope>
    <source>
        <strain evidence="9">Duluth1</strain>
        <tissue evidence="9">Whole animal</tissue>
    </source>
</reference>
<evidence type="ECO:0000259" key="8">
    <source>
        <dbReference type="Pfam" id="PF02931"/>
    </source>
</evidence>
<dbReference type="Pfam" id="PF02931">
    <property type="entry name" value="Neur_chan_LBD"/>
    <property type="match status" value="1"/>
</dbReference>
<feature type="region of interest" description="Disordered" evidence="5">
    <location>
        <begin position="371"/>
        <end position="425"/>
    </location>
</feature>
<feature type="compositionally biased region" description="Polar residues" evidence="5">
    <location>
        <begin position="400"/>
        <end position="423"/>
    </location>
</feature>
<keyword evidence="3 6" id="KW-1133">Transmembrane helix</keyword>
<evidence type="ECO:0000313" key="10">
    <source>
        <dbReference type="Proteomes" id="UP000828390"/>
    </source>
</evidence>
<dbReference type="Gene3D" id="1.20.58.390">
    <property type="entry name" value="Neurotransmitter-gated ion-channel transmembrane domain"/>
    <property type="match status" value="1"/>
</dbReference>
<evidence type="ECO:0000256" key="1">
    <source>
        <dbReference type="ARBA" id="ARBA00004141"/>
    </source>
</evidence>
<evidence type="ECO:0000256" key="5">
    <source>
        <dbReference type="SAM" id="MobiDB-lite"/>
    </source>
</evidence>
<keyword evidence="4 6" id="KW-0472">Membrane</keyword>
<evidence type="ECO:0000256" key="4">
    <source>
        <dbReference type="ARBA" id="ARBA00023136"/>
    </source>
</evidence>
<dbReference type="InterPro" id="IPR036719">
    <property type="entry name" value="Neuro-gated_channel_TM_sf"/>
</dbReference>
<evidence type="ECO:0000256" key="3">
    <source>
        <dbReference type="ARBA" id="ARBA00022989"/>
    </source>
</evidence>
<dbReference type="GO" id="GO:0005230">
    <property type="term" value="F:extracellular ligand-gated monoatomic ion channel activity"/>
    <property type="evidence" value="ECO:0007669"/>
    <property type="project" value="InterPro"/>
</dbReference>
<feature type="chain" id="PRO_5039633409" description="Neurotransmitter-gated ion-channel ligand-binding domain-containing protein" evidence="7">
    <location>
        <begin position="25"/>
        <end position="484"/>
    </location>
</feature>
<feature type="transmembrane region" description="Helical" evidence="6">
    <location>
        <begin position="459"/>
        <end position="481"/>
    </location>
</feature>
<feature type="transmembrane region" description="Helical" evidence="6">
    <location>
        <begin position="232"/>
        <end position="255"/>
    </location>
</feature>
<dbReference type="PANTHER" id="PTHR18945">
    <property type="entry name" value="NEUROTRANSMITTER GATED ION CHANNEL"/>
    <property type="match status" value="1"/>
</dbReference>
<comment type="caution">
    <text evidence="9">The sequence shown here is derived from an EMBL/GenBank/DDBJ whole genome shotgun (WGS) entry which is preliminary data.</text>
</comment>
<dbReference type="CDD" id="cd18989">
    <property type="entry name" value="LGIC_ECD_cation"/>
    <property type="match status" value="1"/>
</dbReference>
<gene>
    <name evidence="9" type="ORF">DPMN_188234</name>
</gene>
<dbReference type="AlphaFoldDB" id="A0A9D4I9U6"/>
<evidence type="ECO:0000256" key="2">
    <source>
        <dbReference type="ARBA" id="ARBA00022692"/>
    </source>
</evidence>
<proteinExistence type="predicted"/>
<feature type="signal peptide" evidence="7">
    <location>
        <begin position="1"/>
        <end position="24"/>
    </location>
</feature>
<keyword evidence="2 6" id="KW-0812">Transmembrane</keyword>
<accession>A0A9D4I9U6</accession>
<dbReference type="SUPFAM" id="SSF63712">
    <property type="entry name" value="Nicotinic receptor ligand binding domain-like"/>
    <property type="match status" value="1"/>
</dbReference>
<sequence>MAPAAGYILCVILIFLLNTARVSSQTAYYTNVRQGKMGFSSGFDSENRPDELMNVEVSFTATTISNVDTKSGYATISGWFTLTWTDALFQWSLGNIDYIFYKKSSLWTPRLVVFNAINGFSILGDDNDMIRIGKDGVIRWEPGGQFRVKCDVRQPSLICKLKLSSWMYANTEVELVNHASAIDTSLVSLDEKYSLKTSGLETVVATSSRATYPTTHLIYSFTIDQTSDSQTVTWVVVVTYVLLSCAHLLVFTLSVDTTDKIAFSANMLMALALYLVVFCAILEVGRDGLNRSVSHLEIHMFAMFALTVLETIFNAVVVGIHENHKNNQPLGKQGCMRRFLARLSCFRHSLVRSNIVGIIDDNGAHKNRKLRTKISQPSKQRWNASESDWGSSRNFDRIKSASTTTGRTDSQTESQDLESSPSNVLDDDSATEFKAGKSAIFTWADIATMWGRVFFMTFFLIRAFTVIVCFSVILGSCGLTFCVS</sequence>
<evidence type="ECO:0000256" key="7">
    <source>
        <dbReference type="SAM" id="SignalP"/>
    </source>
</evidence>
<reference evidence="9" key="2">
    <citation type="submission" date="2020-11" db="EMBL/GenBank/DDBJ databases">
        <authorList>
            <person name="McCartney M.A."/>
            <person name="Auch B."/>
            <person name="Kono T."/>
            <person name="Mallez S."/>
            <person name="Becker A."/>
            <person name="Gohl D.M."/>
            <person name="Silverstein K.A.T."/>
            <person name="Koren S."/>
            <person name="Bechman K.B."/>
            <person name="Herman A."/>
            <person name="Abrahante J.E."/>
            <person name="Garbe J."/>
        </authorList>
    </citation>
    <scope>NUCLEOTIDE SEQUENCE</scope>
    <source>
        <strain evidence="9">Duluth1</strain>
        <tissue evidence="9">Whole animal</tissue>
    </source>
</reference>